<evidence type="ECO:0000256" key="8">
    <source>
        <dbReference type="ARBA" id="ARBA00022759"/>
    </source>
</evidence>
<evidence type="ECO:0000256" key="11">
    <source>
        <dbReference type="ARBA" id="ARBA00022839"/>
    </source>
</evidence>
<dbReference type="InterPro" id="IPR041796">
    <property type="entry name" value="Mre11_N"/>
</dbReference>
<feature type="compositionally biased region" description="Polar residues" evidence="18">
    <location>
        <begin position="696"/>
        <end position="705"/>
    </location>
</feature>
<evidence type="ECO:0000256" key="5">
    <source>
        <dbReference type="ARBA" id="ARBA00022454"/>
    </source>
</evidence>
<sequence length="705" mass="80206">MSDGNVMKILVATDLHVGYKEKDGERGKDSFLALEEVFTIAKERDVDFILLGGDLFHENKPSRKTLHRTMELFRKFCLGNRACHIEIVSDQAVNFGHTSSSVTCVNYEDPNINIKMPVFSIHGNHDDPTGAGELSAIDFLSVAGFLNHFGKPTSLEKIEISPILMQKGSTKLALYGLGSIRDERLHRLFLNKKVTFLRPSESADEWYNIFTIHQNRVKHGATNYIPEEFVEHFIDLVIWGHEHECLIKPQWNTQQSFHVMQPGSSVATSLCEAESKNKHVAVLTIDGRKMETDIIRLRTVRQMYVENVNLAESIRIKSPSREELERAARDYCNERVELLLMRAEDERSGHPKQPIKPLIRLRVDYSGGFESFNAYRFGAQFTDRVANPENIVHFLKKSQRTRSDDFDVHDMDAKIQAENIEKIKMEDLVQEYLNDKEKKDQMSLLTARGVSHAVSEFVDKQERDAISDLCSHQIKKTSEHLKKQETLEDRNEIVLEVSRFHEIRQQRQPEEMRMSRNDEEQMDVQDALERARAERESRGVRRAISSDEDTLGSRIDEMDVTATRGKRGRGATRSRGRASTRATGSRGGGARSKKTAIALNSIDSYFGNDTLTLETCQPSQSTCSSQRRKGAEVLAGKVKQEAGETVDLTLDEDGLDPWPAKRSKPKPPPSAGRSLSRKRGKGINFDDSSDEDDSRQFQSLKRNRR</sequence>
<evidence type="ECO:0000256" key="7">
    <source>
        <dbReference type="ARBA" id="ARBA00022723"/>
    </source>
</evidence>
<dbReference type="InterPro" id="IPR029052">
    <property type="entry name" value="Metallo-depent_PP-like"/>
</dbReference>
<evidence type="ECO:0000256" key="6">
    <source>
        <dbReference type="ARBA" id="ARBA00022722"/>
    </source>
</evidence>
<dbReference type="PANTHER" id="PTHR10139">
    <property type="entry name" value="DOUBLE-STRAND BREAK REPAIR PROTEIN MRE11"/>
    <property type="match status" value="1"/>
</dbReference>
<keyword evidence="15 16" id="KW-0469">Meiosis</keyword>
<keyword evidence="7" id="KW-0479">Metal-binding</keyword>
<feature type="compositionally biased region" description="Basic residues" evidence="18">
    <location>
        <begin position="564"/>
        <end position="578"/>
    </location>
</feature>
<dbReference type="SMART" id="SM01347">
    <property type="entry name" value="Mre11_DNA_bind"/>
    <property type="match status" value="1"/>
</dbReference>
<evidence type="ECO:0000313" key="20">
    <source>
        <dbReference type="EMBL" id="CAK8692910.1"/>
    </source>
</evidence>
<evidence type="ECO:0000256" key="15">
    <source>
        <dbReference type="ARBA" id="ARBA00023254"/>
    </source>
</evidence>
<keyword evidence="6 16" id="KW-0540">Nuclease</keyword>
<feature type="region of interest" description="Disordered" evidence="18">
    <location>
        <begin position="633"/>
        <end position="705"/>
    </location>
</feature>
<dbReference type="InterPro" id="IPR007281">
    <property type="entry name" value="Mre11_DNA-bd"/>
</dbReference>
<dbReference type="PIRSF" id="PIRSF000882">
    <property type="entry name" value="DSB_repair_MRE11"/>
    <property type="match status" value="1"/>
</dbReference>
<evidence type="ECO:0000256" key="10">
    <source>
        <dbReference type="ARBA" id="ARBA00022801"/>
    </source>
</evidence>
<keyword evidence="21" id="KW-1185">Reference proteome</keyword>
<keyword evidence="9 16" id="KW-0227">DNA damage</keyword>
<keyword evidence="11 16" id="KW-0269">Exonuclease</keyword>
<dbReference type="InterPro" id="IPR004843">
    <property type="entry name" value="Calcineurin-like_PHP"/>
</dbReference>
<evidence type="ECO:0000256" key="9">
    <source>
        <dbReference type="ARBA" id="ARBA00022763"/>
    </source>
</evidence>
<evidence type="ECO:0000256" key="12">
    <source>
        <dbReference type="ARBA" id="ARBA00023204"/>
    </source>
</evidence>
<evidence type="ECO:0000256" key="17">
    <source>
        <dbReference type="RuleBase" id="RU003447"/>
    </source>
</evidence>
<comment type="cofactor">
    <cofactor evidence="1 16">
        <name>Mn(2+)</name>
        <dbReference type="ChEBI" id="CHEBI:29035"/>
    </cofactor>
</comment>
<comment type="similarity">
    <text evidence="4 16 17">Belongs to the MRE11/RAD32 family.</text>
</comment>
<evidence type="ECO:0000256" key="18">
    <source>
        <dbReference type="SAM" id="MobiDB-lite"/>
    </source>
</evidence>
<keyword evidence="5" id="KW-0158">Chromosome</keyword>
<dbReference type="InterPro" id="IPR038487">
    <property type="entry name" value="Mre11_capping_dom"/>
</dbReference>
<evidence type="ECO:0000256" key="16">
    <source>
        <dbReference type="PIRNR" id="PIRNR000882"/>
    </source>
</evidence>
<proteinExistence type="inferred from homology"/>
<gene>
    <name evidence="20" type="ORF">CVLEPA_LOCUS26144</name>
</gene>
<dbReference type="CDD" id="cd00840">
    <property type="entry name" value="MPP_Mre11_N"/>
    <property type="match status" value="1"/>
</dbReference>
<evidence type="ECO:0000256" key="2">
    <source>
        <dbReference type="ARBA" id="ARBA00004123"/>
    </source>
</evidence>
<comment type="subcellular location">
    <subcellularLocation>
        <location evidence="3">Chromosome</location>
    </subcellularLocation>
    <subcellularLocation>
        <location evidence="2 16">Nucleus</location>
    </subcellularLocation>
</comment>
<reference evidence="20 21" key="1">
    <citation type="submission" date="2024-02" db="EMBL/GenBank/DDBJ databases">
        <authorList>
            <person name="Daric V."/>
            <person name="Darras S."/>
        </authorList>
    </citation>
    <scope>NUCLEOTIDE SEQUENCE [LARGE SCALE GENOMIC DNA]</scope>
</reference>
<evidence type="ECO:0000259" key="19">
    <source>
        <dbReference type="SMART" id="SM01347"/>
    </source>
</evidence>
<evidence type="ECO:0000256" key="1">
    <source>
        <dbReference type="ARBA" id="ARBA00001936"/>
    </source>
</evidence>
<evidence type="ECO:0000256" key="3">
    <source>
        <dbReference type="ARBA" id="ARBA00004286"/>
    </source>
</evidence>
<name>A0ABP0GRQ1_CLALP</name>
<evidence type="ECO:0000256" key="4">
    <source>
        <dbReference type="ARBA" id="ARBA00009028"/>
    </source>
</evidence>
<feature type="domain" description="Mre11 DNA-binding" evidence="19">
    <location>
        <begin position="290"/>
        <end position="457"/>
    </location>
</feature>
<dbReference type="Gene3D" id="3.60.21.10">
    <property type="match status" value="1"/>
</dbReference>
<keyword evidence="14 16" id="KW-0539">Nucleus</keyword>
<comment type="caution">
    <text evidence="20">The sequence shown here is derived from an EMBL/GenBank/DDBJ whole genome shotgun (WGS) entry which is preliminary data.</text>
</comment>
<dbReference type="SUPFAM" id="SSF56300">
    <property type="entry name" value="Metallo-dependent phosphatases"/>
    <property type="match status" value="1"/>
</dbReference>
<feature type="region of interest" description="Disordered" evidence="18">
    <location>
        <begin position="533"/>
        <end position="595"/>
    </location>
</feature>
<dbReference type="PANTHER" id="PTHR10139:SF1">
    <property type="entry name" value="DOUBLE-STRAND BREAK REPAIR PROTEIN MRE11"/>
    <property type="match status" value="1"/>
</dbReference>
<keyword evidence="12 16" id="KW-0234">DNA repair</keyword>
<dbReference type="NCBIfam" id="TIGR00583">
    <property type="entry name" value="mre11"/>
    <property type="match status" value="1"/>
</dbReference>
<evidence type="ECO:0000256" key="14">
    <source>
        <dbReference type="ARBA" id="ARBA00023242"/>
    </source>
</evidence>
<comment type="function">
    <text evidence="16">Core component of the MRN complex, which plays a central role in double-strand break (DSB) repair, DNA recombination, maintenance of telomere integrity and meiosis. The MRN complex is involved in the repair of DNA double-strand breaks (DSBs) via homologous recombination (HR), an error-free mechanism which primarily occurs during S and G2 phases. The complex (1) mediates the end resection of damaged DNA, which generates proper single-stranded DNA, a key initial steps in HR, and is (2) required for the recruitment of other repair factors and efficient activation of ATM and ATR upon DNA damage. Within the MRN complex, MRE11 possesses both single-strand endonuclease activity and double-strand-specific 3'-5' exonuclease activity. MRE11 first endonucleolytically cleaves the 5' strand at DNA DSB ends to prevent non-homologous end joining (NHEJ) and licence HR. It then generates a single-stranded DNA gap via 3' to 5' exonucleolytic degradation, which is required for single-strand invasion and recombination.</text>
</comment>
<evidence type="ECO:0000256" key="13">
    <source>
        <dbReference type="ARBA" id="ARBA00023211"/>
    </source>
</evidence>
<keyword evidence="13 16" id="KW-0464">Manganese</keyword>
<dbReference type="InterPro" id="IPR003701">
    <property type="entry name" value="Mre11"/>
</dbReference>
<dbReference type="Pfam" id="PF04152">
    <property type="entry name" value="Mre11_DNA_bind"/>
    <property type="match status" value="1"/>
</dbReference>
<keyword evidence="8 16" id="KW-0255">Endonuclease</keyword>
<accession>A0ABP0GRQ1</accession>
<dbReference type="EMBL" id="CAWYQH010000130">
    <property type="protein sequence ID" value="CAK8692910.1"/>
    <property type="molecule type" value="Genomic_DNA"/>
</dbReference>
<organism evidence="20 21">
    <name type="scientific">Clavelina lepadiformis</name>
    <name type="common">Light-bulb sea squirt</name>
    <name type="synonym">Ascidia lepadiformis</name>
    <dbReference type="NCBI Taxonomy" id="159417"/>
    <lineage>
        <taxon>Eukaryota</taxon>
        <taxon>Metazoa</taxon>
        <taxon>Chordata</taxon>
        <taxon>Tunicata</taxon>
        <taxon>Ascidiacea</taxon>
        <taxon>Aplousobranchia</taxon>
        <taxon>Clavelinidae</taxon>
        <taxon>Clavelina</taxon>
    </lineage>
</organism>
<dbReference type="Pfam" id="PF00149">
    <property type="entry name" value="Metallophos"/>
    <property type="match status" value="1"/>
</dbReference>
<dbReference type="Gene3D" id="3.30.110.110">
    <property type="entry name" value="Mre11, capping domain"/>
    <property type="match status" value="1"/>
</dbReference>
<evidence type="ECO:0000313" key="21">
    <source>
        <dbReference type="Proteomes" id="UP001642483"/>
    </source>
</evidence>
<protein>
    <recommendedName>
        <fullName evidence="16">Double-strand break repair protein</fullName>
    </recommendedName>
</protein>
<keyword evidence="10 16" id="KW-0378">Hydrolase</keyword>
<dbReference type="Proteomes" id="UP001642483">
    <property type="component" value="Unassembled WGS sequence"/>
</dbReference>